<dbReference type="NCBIfam" id="TIGR00119">
    <property type="entry name" value="acolac_sm"/>
    <property type="match status" value="1"/>
</dbReference>
<proteinExistence type="inferred from homology"/>
<dbReference type="GO" id="GO:1990610">
    <property type="term" value="F:acetolactate synthase regulator activity"/>
    <property type="evidence" value="ECO:0007669"/>
    <property type="project" value="UniProtKB-UniRule"/>
</dbReference>
<dbReference type="Proteomes" id="UP000823913">
    <property type="component" value="Unassembled WGS sequence"/>
</dbReference>
<reference evidence="10" key="2">
    <citation type="journal article" date="2021" name="PeerJ">
        <title>Extensive microbial diversity within the chicken gut microbiome revealed by metagenomics and culture.</title>
        <authorList>
            <person name="Gilroy R."/>
            <person name="Ravi A."/>
            <person name="Getino M."/>
            <person name="Pursley I."/>
            <person name="Horton D.L."/>
            <person name="Alikhan N.F."/>
            <person name="Baker D."/>
            <person name="Gharbi K."/>
            <person name="Hall N."/>
            <person name="Watson M."/>
            <person name="Adriaenssens E.M."/>
            <person name="Foster-Nyarko E."/>
            <person name="Jarju S."/>
            <person name="Secka A."/>
            <person name="Antonio M."/>
            <person name="Oren A."/>
            <person name="Chaudhuri R.R."/>
            <person name="La Ragione R."/>
            <person name="Hildebrand F."/>
            <person name="Pallen M.J."/>
        </authorList>
    </citation>
    <scope>NUCLEOTIDE SEQUENCE</scope>
    <source>
        <strain evidence="10">ChiW16-3235</strain>
    </source>
</reference>
<sequence>MDEVKKYTIGALVSNKSGVLTRISGLFARRGYNIESLTVCATEDPEISRMTIILKGDEYMLYQMIRQMDKLEDVKKIGCANELDCVYRELMLVKVRAGAEERNQIVQITQIYKAKVVDLSIDTMILELTGDPEKLDAFVKVVEPYGILEMQRTGVTVLARGQHTLKDRDCYGDHVN</sequence>
<evidence type="ECO:0000256" key="7">
    <source>
        <dbReference type="ARBA" id="ARBA00048670"/>
    </source>
</evidence>
<feature type="domain" description="ACT" evidence="9">
    <location>
        <begin position="8"/>
        <end position="82"/>
    </location>
</feature>
<keyword evidence="8 10" id="KW-0808">Transferase</keyword>
<keyword evidence="5 8" id="KW-0028">Amino-acid biosynthesis</keyword>
<dbReference type="FunFam" id="3.30.70.1150:FF:000001">
    <property type="entry name" value="Acetolactate synthase small subunit"/>
    <property type="match status" value="1"/>
</dbReference>
<organism evidence="10 11">
    <name type="scientific">Candidatus Coproplasma avicola</name>
    <dbReference type="NCBI Taxonomy" id="2840744"/>
    <lineage>
        <taxon>Bacteria</taxon>
        <taxon>Bacillati</taxon>
        <taxon>Bacillota</taxon>
        <taxon>Clostridia</taxon>
        <taxon>Eubacteriales</taxon>
        <taxon>Candidatus Coproplasma</taxon>
    </lineage>
</organism>
<dbReference type="AlphaFoldDB" id="A0A9D1J8C7"/>
<reference evidence="10" key="1">
    <citation type="submission" date="2020-10" db="EMBL/GenBank/DDBJ databases">
        <authorList>
            <person name="Gilroy R."/>
        </authorList>
    </citation>
    <scope>NUCLEOTIDE SEQUENCE</scope>
    <source>
        <strain evidence="10">ChiW16-3235</strain>
    </source>
</reference>
<dbReference type="SUPFAM" id="SSF55021">
    <property type="entry name" value="ACT-like"/>
    <property type="match status" value="2"/>
</dbReference>
<evidence type="ECO:0000256" key="4">
    <source>
        <dbReference type="ARBA" id="ARBA00011744"/>
    </source>
</evidence>
<dbReference type="EMBL" id="DVHK01000014">
    <property type="protein sequence ID" value="HIR66544.1"/>
    <property type="molecule type" value="Genomic_DNA"/>
</dbReference>
<dbReference type="InterPro" id="IPR045865">
    <property type="entry name" value="ACT-like_dom_sf"/>
</dbReference>
<dbReference type="GO" id="GO:0009097">
    <property type="term" value="P:isoleucine biosynthetic process"/>
    <property type="evidence" value="ECO:0007669"/>
    <property type="project" value="UniProtKB-UniRule"/>
</dbReference>
<evidence type="ECO:0000313" key="11">
    <source>
        <dbReference type="Proteomes" id="UP000823913"/>
    </source>
</evidence>
<comment type="pathway">
    <text evidence="2 8">Amino-acid biosynthesis; L-valine biosynthesis; L-valine from pyruvate: step 1/4.</text>
</comment>
<dbReference type="GO" id="GO:0003984">
    <property type="term" value="F:acetolactate synthase activity"/>
    <property type="evidence" value="ECO:0007669"/>
    <property type="project" value="UniProtKB-UniRule"/>
</dbReference>
<dbReference type="InterPro" id="IPR054480">
    <property type="entry name" value="AHAS_small-like_ACT"/>
</dbReference>
<evidence type="ECO:0000256" key="1">
    <source>
        <dbReference type="ARBA" id="ARBA00004974"/>
    </source>
</evidence>
<dbReference type="InterPro" id="IPR027271">
    <property type="entry name" value="Acetolactate_synth/TF_NikR_C"/>
</dbReference>
<dbReference type="NCBIfam" id="NF008864">
    <property type="entry name" value="PRK11895.1"/>
    <property type="match status" value="1"/>
</dbReference>
<dbReference type="PANTHER" id="PTHR30239:SF0">
    <property type="entry name" value="ACETOLACTATE SYNTHASE SMALL SUBUNIT 1, CHLOROPLASTIC"/>
    <property type="match status" value="1"/>
</dbReference>
<evidence type="ECO:0000256" key="5">
    <source>
        <dbReference type="ARBA" id="ARBA00022605"/>
    </source>
</evidence>
<evidence type="ECO:0000256" key="3">
    <source>
        <dbReference type="ARBA" id="ARBA00006341"/>
    </source>
</evidence>
<comment type="catalytic activity">
    <reaction evidence="7 8">
        <text>2 pyruvate + H(+) = (2S)-2-acetolactate + CO2</text>
        <dbReference type="Rhea" id="RHEA:25249"/>
        <dbReference type="ChEBI" id="CHEBI:15361"/>
        <dbReference type="ChEBI" id="CHEBI:15378"/>
        <dbReference type="ChEBI" id="CHEBI:16526"/>
        <dbReference type="ChEBI" id="CHEBI:58476"/>
        <dbReference type="EC" id="2.2.1.6"/>
    </reaction>
</comment>
<dbReference type="Gene3D" id="3.30.70.260">
    <property type="match status" value="1"/>
</dbReference>
<dbReference type="GO" id="GO:0005829">
    <property type="term" value="C:cytosol"/>
    <property type="evidence" value="ECO:0007669"/>
    <property type="project" value="TreeGrafter"/>
</dbReference>
<dbReference type="InterPro" id="IPR004789">
    <property type="entry name" value="Acetalactate_synth_ssu"/>
</dbReference>
<dbReference type="InterPro" id="IPR039557">
    <property type="entry name" value="AHAS_ACT"/>
</dbReference>
<dbReference type="Pfam" id="PF22629">
    <property type="entry name" value="ACT_AHAS_ss"/>
    <property type="match status" value="1"/>
</dbReference>
<evidence type="ECO:0000256" key="2">
    <source>
        <dbReference type="ARBA" id="ARBA00005025"/>
    </source>
</evidence>
<comment type="similarity">
    <text evidence="3 8">Belongs to the acetolactate synthase small subunit family.</text>
</comment>
<dbReference type="PROSITE" id="PS51671">
    <property type="entry name" value="ACT"/>
    <property type="match status" value="1"/>
</dbReference>
<evidence type="ECO:0000259" key="9">
    <source>
        <dbReference type="PROSITE" id="PS51671"/>
    </source>
</evidence>
<comment type="function">
    <text evidence="8">Catalyzes the conversion of 2 pyruvate molecules into acetolactate in the first common step of the biosynthetic pathway of the branched-amino acids such as leucine, isoleucine, and valine.</text>
</comment>
<comment type="subunit">
    <text evidence="4 8">Dimer of large and small chains.</text>
</comment>
<dbReference type="EC" id="2.2.1.6" evidence="8"/>
<gene>
    <name evidence="10" type="primary">ilvN</name>
    <name evidence="10" type="ORF">IAB94_00675</name>
</gene>
<evidence type="ECO:0000256" key="6">
    <source>
        <dbReference type="ARBA" id="ARBA00023304"/>
    </source>
</evidence>
<dbReference type="GO" id="GO:0009099">
    <property type="term" value="P:L-valine biosynthetic process"/>
    <property type="evidence" value="ECO:0007669"/>
    <property type="project" value="UniProtKB-UniRule"/>
</dbReference>
<evidence type="ECO:0000313" key="10">
    <source>
        <dbReference type="EMBL" id="HIR66544.1"/>
    </source>
</evidence>
<dbReference type="InterPro" id="IPR019455">
    <property type="entry name" value="Acetolactate_synth_ssu_C"/>
</dbReference>
<keyword evidence="6 8" id="KW-0100">Branched-chain amino acid biosynthesis</keyword>
<comment type="caution">
    <text evidence="10">The sequence shown here is derived from an EMBL/GenBank/DDBJ whole genome shotgun (WGS) entry which is preliminary data.</text>
</comment>
<accession>A0A9D1J8C7</accession>
<dbReference type="CDD" id="cd04878">
    <property type="entry name" value="ACT_AHAS"/>
    <property type="match status" value="1"/>
</dbReference>
<name>A0A9D1J8C7_9FIRM</name>
<comment type="pathway">
    <text evidence="1 8">Amino-acid biosynthesis; L-isoleucine biosynthesis; L-isoleucine from 2-oxobutanoate: step 1/4.</text>
</comment>
<dbReference type="Pfam" id="PF10369">
    <property type="entry name" value="ALS_ss_C"/>
    <property type="match status" value="1"/>
</dbReference>
<evidence type="ECO:0000256" key="8">
    <source>
        <dbReference type="RuleBase" id="RU368092"/>
    </source>
</evidence>
<dbReference type="InterPro" id="IPR002912">
    <property type="entry name" value="ACT_dom"/>
</dbReference>
<dbReference type="Gene3D" id="3.30.70.1150">
    <property type="entry name" value="ACT-like. Chain A, domain 2"/>
    <property type="match status" value="1"/>
</dbReference>
<dbReference type="PANTHER" id="PTHR30239">
    <property type="entry name" value="ACETOLACTATE SYNTHASE SMALL SUBUNIT"/>
    <property type="match status" value="1"/>
</dbReference>
<protein>
    <recommendedName>
        <fullName evidence="8">Acetolactate synthase small subunit</fullName>
        <shortName evidence="8">AHAS</shortName>
        <shortName evidence="8">ALS</shortName>
        <ecNumber evidence="8">2.2.1.6</ecNumber>
    </recommendedName>
    <alternativeName>
        <fullName evidence="8">Acetohydroxy-acid synthase small subunit</fullName>
    </alternativeName>
</protein>